<evidence type="ECO:0000313" key="5">
    <source>
        <dbReference type="Proteomes" id="UP000267469"/>
    </source>
</evidence>
<name>A0A3N0EZP8_SINP1</name>
<dbReference type="InterPro" id="IPR018060">
    <property type="entry name" value="HTH_AraC"/>
</dbReference>
<keyword evidence="5" id="KW-1185">Reference proteome</keyword>
<comment type="caution">
    <text evidence="4">The sequence shown here is derived from an EMBL/GenBank/DDBJ whole genome shotgun (WGS) entry which is preliminary data.</text>
</comment>
<reference evidence="4 5" key="1">
    <citation type="submission" date="2018-10" db="EMBL/GenBank/DDBJ databases">
        <title>Sinomicrobium pectinilyticum sp. nov., a pectinase-producing bacterium isolated from alkaline and saline soil, and emended description of the genus Sinomicrobium.</title>
        <authorList>
            <person name="Cheng B."/>
            <person name="Li C."/>
            <person name="Lai Q."/>
            <person name="Du M."/>
            <person name="Shao Z."/>
            <person name="Xu P."/>
            <person name="Yang C."/>
        </authorList>
    </citation>
    <scope>NUCLEOTIDE SEQUENCE [LARGE SCALE GENOMIC DNA]</scope>
    <source>
        <strain evidence="4 5">5DNS001</strain>
    </source>
</reference>
<dbReference type="EMBL" id="RJTM01000012">
    <property type="protein sequence ID" value="RNL93380.1"/>
    <property type="molecule type" value="Genomic_DNA"/>
</dbReference>
<accession>A0A3N0EZP8</accession>
<dbReference type="GO" id="GO:0003700">
    <property type="term" value="F:DNA-binding transcription factor activity"/>
    <property type="evidence" value="ECO:0007669"/>
    <property type="project" value="InterPro"/>
</dbReference>
<keyword evidence="2" id="KW-0804">Transcription</keyword>
<organism evidence="4 5">
    <name type="scientific">Sinomicrobium pectinilyticum</name>
    <dbReference type="NCBI Taxonomy" id="1084421"/>
    <lineage>
        <taxon>Bacteria</taxon>
        <taxon>Pseudomonadati</taxon>
        <taxon>Bacteroidota</taxon>
        <taxon>Flavobacteriia</taxon>
        <taxon>Flavobacteriales</taxon>
        <taxon>Flavobacteriaceae</taxon>
        <taxon>Sinomicrobium</taxon>
    </lineage>
</organism>
<dbReference type="AlphaFoldDB" id="A0A3N0EZP8"/>
<proteinExistence type="predicted"/>
<gene>
    <name evidence="4" type="ORF">ED312_02735</name>
</gene>
<dbReference type="Gene3D" id="1.10.10.60">
    <property type="entry name" value="Homeodomain-like"/>
    <property type="match status" value="1"/>
</dbReference>
<keyword evidence="1" id="KW-0805">Transcription regulation</keyword>
<evidence type="ECO:0000259" key="3">
    <source>
        <dbReference type="PROSITE" id="PS01124"/>
    </source>
</evidence>
<evidence type="ECO:0000256" key="2">
    <source>
        <dbReference type="ARBA" id="ARBA00023163"/>
    </source>
</evidence>
<dbReference type="PROSITE" id="PS01124">
    <property type="entry name" value="HTH_ARAC_FAMILY_2"/>
    <property type="match status" value="1"/>
</dbReference>
<dbReference type="SUPFAM" id="SSF46689">
    <property type="entry name" value="Homeodomain-like"/>
    <property type="match status" value="1"/>
</dbReference>
<sequence length="40" mass="4678">MLIYSDKTISEVAYEPGYTESNHLLRFFKNQTGRPPTEFP</sequence>
<evidence type="ECO:0000313" key="4">
    <source>
        <dbReference type="EMBL" id="RNL93380.1"/>
    </source>
</evidence>
<dbReference type="InterPro" id="IPR009057">
    <property type="entry name" value="Homeodomain-like_sf"/>
</dbReference>
<feature type="domain" description="HTH araC/xylS-type" evidence="3">
    <location>
        <begin position="1"/>
        <end position="40"/>
    </location>
</feature>
<dbReference type="Proteomes" id="UP000267469">
    <property type="component" value="Unassembled WGS sequence"/>
</dbReference>
<evidence type="ECO:0000256" key="1">
    <source>
        <dbReference type="ARBA" id="ARBA00023015"/>
    </source>
</evidence>
<protein>
    <submittedName>
        <fullName evidence="4">AraC family transcriptional regulator</fullName>
    </submittedName>
</protein>
<dbReference type="GO" id="GO:0043565">
    <property type="term" value="F:sequence-specific DNA binding"/>
    <property type="evidence" value="ECO:0007669"/>
    <property type="project" value="InterPro"/>
</dbReference>